<keyword evidence="1" id="KW-0560">Oxidoreductase</keyword>
<organism evidence="3 4">
    <name type="scientific">Streptomyces endophyticus</name>
    <dbReference type="NCBI Taxonomy" id="714166"/>
    <lineage>
        <taxon>Bacteria</taxon>
        <taxon>Bacillati</taxon>
        <taxon>Actinomycetota</taxon>
        <taxon>Actinomycetes</taxon>
        <taxon>Kitasatosporales</taxon>
        <taxon>Streptomycetaceae</taxon>
        <taxon>Streptomyces</taxon>
    </lineage>
</organism>
<dbReference type="InterPro" id="IPR015590">
    <property type="entry name" value="Aldehyde_DH_dom"/>
</dbReference>
<dbReference type="SUPFAM" id="SSF53720">
    <property type="entry name" value="ALDH-like"/>
    <property type="match status" value="1"/>
</dbReference>
<dbReference type="InterPro" id="IPR016161">
    <property type="entry name" value="Ald_DH/histidinol_DH"/>
</dbReference>
<dbReference type="Pfam" id="PF00171">
    <property type="entry name" value="Aldedh"/>
    <property type="match status" value="1"/>
</dbReference>
<evidence type="ECO:0000259" key="2">
    <source>
        <dbReference type="Pfam" id="PF00171"/>
    </source>
</evidence>
<sequence length="127" mass="13008">METLQNFIGGWWEEPAGEDVAAVVNPATEEAIARFRAGSAAAVDRAVAAAGAAQRAWAARTVARRVEHLHAWADTIAAHAAELAELECREMGKPVGGMGATGAHAAYDAATRPAAVHIADTAPAGAL</sequence>
<dbReference type="Proteomes" id="UP001354931">
    <property type="component" value="Unassembled WGS sequence"/>
</dbReference>
<protein>
    <submittedName>
        <fullName evidence="3">Aldehyde dehydrogenase family protein</fullName>
    </submittedName>
</protein>
<evidence type="ECO:0000313" key="4">
    <source>
        <dbReference type="Proteomes" id="UP001354931"/>
    </source>
</evidence>
<proteinExistence type="predicted"/>
<evidence type="ECO:0000256" key="1">
    <source>
        <dbReference type="ARBA" id="ARBA00023002"/>
    </source>
</evidence>
<dbReference type="RefSeq" id="WP_326017407.1">
    <property type="nucleotide sequence ID" value="NZ_JAOZYC010000117.1"/>
</dbReference>
<dbReference type="Gene3D" id="3.40.605.10">
    <property type="entry name" value="Aldehyde Dehydrogenase, Chain A, domain 1"/>
    <property type="match status" value="1"/>
</dbReference>
<reference evidence="3 4" key="1">
    <citation type="submission" date="2022-10" db="EMBL/GenBank/DDBJ databases">
        <authorList>
            <person name="Xie J."/>
            <person name="Shen N."/>
        </authorList>
    </citation>
    <scope>NUCLEOTIDE SEQUENCE [LARGE SCALE GENOMIC DNA]</scope>
    <source>
        <strain evidence="3 4">YIM65594</strain>
    </source>
</reference>
<evidence type="ECO:0000313" key="3">
    <source>
        <dbReference type="EMBL" id="MEB8339344.1"/>
    </source>
</evidence>
<gene>
    <name evidence="3" type="ORF">OKJ99_17775</name>
</gene>
<keyword evidence="4" id="KW-1185">Reference proteome</keyword>
<dbReference type="PANTHER" id="PTHR11699">
    <property type="entry name" value="ALDEHYDE DEHYDROGENASE-RELATED"/>
    <property type="match status" value="1"/>
</dbReference>
<comment type="caution">
    <text evidence="3">The sequence shown here is derived from an EMBL/GenBank/DDBJ whole genome shotgun (WGS) entry which is preliminary data.</text>
</comment>
<dbReference type="EMBL" id="JAOZYC010000117">
    <property type="protein sequence ID" value="MEB8339344.1"/>
    <property type="molecule type" value="Genomic_DNA"/>
</dbReference>
<dbReference type="InterPro" id="IPR016162">
    <property type="entry name" value="Ald_DH_N"/>
</dbReference>
<name>A0ABU6F5T1_9ACTN</name>
<accession>A0ABU6F5T1</accession>
<feature type="domain" description="Aldehyde dehydrogenase" evidence="2">
    <location>
        <begin position="12"/>
        <end position="96"/>
    </location>
</feature>